<dbReference type="AlphaFoldDB" id="A0A0C3FYK0"/>
<dbReference type="GO" id="GO:0000976">
    <property type="term" value="F:transcription cis-regulatory region binding"/>
    <property type="evidence" value="ECO:0007669"/>
    <property type="project" value="InterPro"/>
</dbReference>
<feature type="domain" description="BZIP" evidence="5">
    <location>
        <begin position="144"/>
        <end position="207"/>
    </location>
</feature>
<feature type="compositionally biased region" description="Low complexity" evidence="4">
    <location>
        <begin position="402"/>
        <end position="420"/>
    </location>
</feature>
<evidence type="ECO:0000256" key="1">
    <source>
        <dbReference type="ARBA" id="ARBA00004123"/>
    </source>
</evidence>
<feature type="compositionally biased region" description="Polar residues" evidence="4">
    <location>
        <begin position="421"/>
        <end position="431"/>
    </location>
</feature>
<dbReference type="Proteomes" id="UP000054166">
    <property type="component" value="Unassembled WGS sequence"/>
</dbReference>
<dbReference type="SMART" id="SM00338">
    <property type="entry name" value="BRLZ"/>
    <property type="match status" value="1"/>
</dbReference>
<dbReference type="HOGENOM" id="CLU_022828_0_0_1"/>
<evidence type="ECO:0000256" key="4">
    <source>
        <dbReference type="SAM" id="MobiDB-lite"/>
    </source>
</evidence>
<accession>A0A0C3FYK0</accession>
<keyword evidence="7" id="KW-1185">Reference proteome</keyword>
<dbReference type="GO" id="GO:0001228">
    <property type="term" value="F:DNA-binding transcription activator activity, RNA polymerase II-specific"/>
    <property type="evidence" value="ECO:0007669"/>
    <property type="project" value="TreeGrafter"/>
</dbReference>
<feature type="compositionally biased region" description="Low complexity" evidence="4">
    <location>
        <begin position="62"/>
        <end position="72"/>
    </location>
</feature>
<dbReference type="PROSITE" id="PS00036">
    <property type="entry name" value="BZIP_BASIC"/>
    <property type="match status" value="1"/>
</dbReference>
<reference evidence="6 7" key="1">
    <citation type="submission" date="2014-04" db="EMBL/GenBank/DDBJ databases">
        <authorList>
            <consortium name="DOE Joint Genome Institute"/>
            <person name="Kuo A."/>
            <person name="Tarkka M."/>
            <person name="Buscot F."/>
            <person name="Kohler A."/>
            <person name="Nagy L.G."/>
            <person name="Floudas D."/>
            <person name="Copeland A."/>
            <person name="Barry K.W."/>
            <person name="Cichocki N."/>
            <person name="Veneault-Fourrey C."/>
            <person name="LaButti K."/>
            <person name="Lindquist E.A."/>
            <person name="Lipzen A."/>
            <person name="Lundell T."/>
            <person name="Morin E."/>
            <person name="Murat C."/>
            <person name="Sun H."/>
            <person name="Tunlid A."/>
            <person name="Henrissat B."/>
            <person name="Grigoriev I.V."/>
            <person name="Hibbett D.S."/>
            <person name="Martin F."/>
            <person name="Nordberg H.P."/>
            <person name="Cantor M.N."/>
            <person name="Hua S.X."/>
        </authorList>
    </citation>
    <scope>NUCLEOTIDE SEQUENCE [LARGE SCALE GENOMIC DNA]</scope>
    <source>
        <strain evidence="6 7">F 1598</strain>
    </source>
</reference>
<dbReference type="InParanoid" id="A0A0C3FYK0"/>
<feature type="compositionally biased region" description="Basic and acidic residues" evidence="4">
    <location>
        <begin position="435"/>
        <end position="444"/>
    </location>
</feature>
<dbReference type="InterPro" id="IPR004827">
    <property type="entry name" value="bZIP"/>
</dbReference>
<dbReference type="SUPFAM" id="SSF111430">
    <property type="entry name" value="YAP1 redox domain"/>
    <property type="match status" value="1"/>
</dbReference>
<dbReference type="PANTHER" id="PTHR40621">
    <property type="entry name" value="TRANSCRIPTION FACTOR KAPC-RELATED"/>
    <property type="match status" value="1"/>
</dbReference>
<evidence type="ECO:0000313" key="7">
    <source>
        <dbReference type="Proteomes" id="UP000054166"/>
    </source>
</evidence>
<dbReference type="PROSITE" id="PS50217">
    <property type="entry name" value="BZIP"/>
    <property type="match status" value="1"/>
</dbReference>
<comment type="subcellular location">
    <subcellularLocation>
        <location evidence="2">Cytoplasm</location>
    </subcellularLocation>
    <subcellularLocation>
        <location evidence="1">Nucleus</location>
    </subcellularLocation>
</comment>
<dbReference type="GO" id="GO:0090575">
    <property type="term" value="C:RNA polymerase II transcription regulator complex"/>
    <property type="evidence" value="ECO:0007669"/>
    <property type="project" value="TreeGrafter"/>
</dbReference>
<reference evidence="7" key="2">
    <citation type="submission" date="2015-01" db="EMBL/GenBank/DDBJ databases">
        <title>Evolutionary Origins and Diversification of the Mycorrhizal Mutualists.</title>
        <authorList>
            <consortium name="DOE Joint Genome Institute"/>
            <consortium name="Mycorrhizal Genomics Consortium"/>
            <person name="Kohler A."/>
            <person name="Kuo A."/>
            <person name="Nagy L.G."/>
            <person name="Floudas D."/>
            <person name="Copeland A."/>
            <person name="Barry K.W."/>
            <person name="Cichocki N."/>
            <person name="Veneault-Fourrey C."/>
            <person name="LaButti K."/>
            <person name="Lindquist E.A."/>
            <person name="Lipzen A."/>
            <person name="Lundell T."/>
            <person name="Morin E."/>
            <person name="Murat C."/>
            <person name="Riley R."/>
            <person name="Ohm R."/>
            <person name="Sun H."/>
            <person name="Tunlid A."/>
            <person name="Henrissat B."/>
            <person name="Grigoriev I.V."/>
            <person name="Hibbett D.S."/>
            <person name="Martin F."/>
        </authorList>
    </citation>
    <scope>NUCLEOTIDE SEQUENCE [LARGE SCALE GENOMIC DNA]</scope>
    <source>
        <strain evidence="7">F 1598</strain>
    </source>
</reference>
<dbReference type="EMBL" id="KN832987">
    <property type="protein sequence ID" value="KIM84734.1"/>
    <property type="molecule type" value="Genomic_DNA"/>
</dbReference>
<dbReference type="PANTHER" id="PTHR40621:SF6">
    <property type="entry name" value="AP-1-LIKE TRANSCRIPTION FACTOR YAP1-RELATED"/>
    <property type="match status" value="1"/>
</dbReference>
<dbReference type="InterPro" id="IPR023167">
    <property type="entry name" value="Yap1_redox_dom_sf"/>
</dbReference>
<dbReference type="InterPro" id="IPR046347">
    <property type="entry name" value="bZIP_sf"/>
</dbReference>
<sequence>MESYPGVAPLWDLSQASSFSQLPDDDFLALLQKQFPNSNDGFMPGGFDGGINPQSIQPFALPSFSPPSDDSSPSPPGMNDTDSRGTSMRPRADTDGEDAMLKRKASDDSMDDEGPSQKNQHTAGSDRRSSTSSKRKSTGGNPDESRLMKRKEQNRAAQRAFRERKEKHVKDLEDKVAALEAKNEQATSENVNLRDLLTRLQDENVSLKQAAFTFSVPKTTGNNQPVASGSGQSSMNLFNTPALNPISPFSPPTTVSSTKATVFPDNMDWTSLTTFDPAVLSLLDDSPPQTTATDSAMNMDFGFGSNGQPQQSQFTTIAANPMFMSFADFDPSDSSDTNSVGSFNFDTWTNSPRPDAAATKDPGLDELFGGSYLGNQGPVDFNVLMTGSPATTLSPVVHHRSPGTATSGSSSSSNSTSIPSEGQSPISSVGTSPAADDKEHNSDICPRTKAEAAERVKALGGSPFVTEQMNTQQMNTQQMNTQQMNTQKAGDELMGKMVSCASESSSLPSTEPKDDNLDVLAAWHGVIKDPNFKDADINDLCSEFSSKAKCDGTKVVIGHDTYVDILAKLAQTQRQ</sequence>
<dbReference type="InterPro" id="IPR050936">
    <property type="entry name" value="AP-1-like"/>
</dbReference>
<dbReference type="Gene3D" id="1.10.238.100">
    <property type="entry name" value="YAP1 redox domain. Chain B"/>
    <property type="match status" value="1"/>
</dbReference>
<dbReference type="SUPFAM" id="SSF57959">
    <property type="entry name" value="Leucine zipper domain"/>
    <property type="match status" value="1"/>
</dbReference>
<protein>
    <recommendedName>
        <fullName evidence="5">BZIP domain-containing protein</fullName>
    </recommendedName>
</protein>
<proteinExistence type="predicted"/>
<name>A0A0C3FYK0_PILCF</name>
<evidence type="ECO:0000256" key="3">
    <source>
        <dbReference type="ARBA" id="ARBA00023242"/>
    </source>
</evidence>
<organism evidence="6 7">
    <name type="scientific">Piloderma croceum (strain F 1598)</name>
    <dbReference type="NCBI Taxonomy" id="765440"/>
    <lineage>
        <taxon>Eukaryota</taxon>
        <taxon>Fungi</taxon>
        <taxon>Dikarya</taxon>
        <taxon>Basidiomycota</taxon>
        <taxon>Agaricomycotina</taxon>
        <taxon>Agaricomycetes</taxon>
        <taxon>Agaricomycetidae</taxon>
        <taxon>Atheliales</taxon>
        <taxon>Atheliaceae</taxon>
        <taxon>Piloderma</taxon>
    </lineage>
</organism>
<dbReference type="GO" id="GO:0005737">
    <property type="term" value="C:cytoplasm"/>
    <property type="evidence" value="ECO:0007669"/>
    <property type="project" value="UniProtKB-SubCell"/>
</dbReference>
<dbReference type="STRING" id="765440.A0A0C3FYK0"/>
<feature type="region of interest" description="Disordered" evidence="4">
    <location>
        <begin position="35"/>
        <end position="169"/>
    </location>
</feature>
<dbReference type="InterPro" id="IPR013910">
    <property type="entry name" value="TF_PAP1"/>
</dbReference>
<dbReference type="OrthoDB" id="2593073at2759"/>
<feature type="region of interest" description="Disordered" evidence="4">
    <location>
        <begin position="392"/>
        <end position="444"/>
    </location>
</feature>
<evidence type="ECO:0000256" key="2">
    <source>
        <dbReference type="ARBA" id="ARBA00004496"/>
    </source>
</evidence>
<evidence type="ECO:0000259" key="5">
    <source>
        <dbReference type="PROSITE" id="PS50217"/>
    </source>
</evidence>
<dbReference type="Gene3D" id="1.20.5.170">
    <property type="match status" value="1"/>
</dbReference>
<dbReference type="Pfam" id="PF00170">
    <property type="entry name" value="bZIP_1"/>
    <property type="match status" value="1"/>
</dbReference>
<gene>
    <name evidence="6" type="ORF">PILCRDRAFT_818339</name>
</gene>
<dbReference type="Pfam" id="PF08601">
    <property type="entry name" value="PAP1"/>
    <property type="match status" value="1"/>
</dbReference>
<dbReference type="GO" id="GO:0033554">
    <property type="term" value="P:cellular response to stress"/>
    <property type="evidence" value="ECO:0007669"/>
    <property type="project" value="UniProtKB-ARBA"/>
</dbReference>
<keyword evidence="3" id="KW-0539">Nucleus</keyword>
<evidence type="ECO:0000313" key="6">
    <source>
        <dbReference type="EMBL" id="KIM84734.1"/>
    </source>
</evidence>
<feature type="compositionally biased region" description="Basic and acidic residues" evidence="4">
    <location>
        <begin position="143"/>
        <end position="169"/>
    </location>
</feature>
<feature type="compositionally biased region" description="Basic and acidic residues" evidence="4">
    <location>
        <begin position="90"/>
        <end position="107"/>
    </location>
</feature>
<dbReference type="CDD" id="cd14688">
    <property type="entry name" value="bZIP_YAP"/>
    <property type="match status" value="1"/>
</dbReference>